<dbReference type="GO" id="GO:0005307">
    <property type="term" value="F:choline:sodium symporter activity"/>
    <property type="evidence" value="ECO:0007669"/>
    <property type="project" value="TreeGrafter"/>
</dbReference>
<keyword evidence="11" id="KW-0325">Glycoprotein</keyword>
<feature type="transmembrane region" description="Helical" evidence="14">
    <location>
        <begin position="477"/>
        <end position="495"/>
    </location>
</feature>
<comment type="subcellular location">
    <subcellularLocation>
        <location evidence="1">Membrane</location>
        <topology evidence="1">Multi-pass membrane protein</topology>
    </subcellularLocation>
</comment>
<evidence type="ECO:0000256" key="11">
    <source>
        <dbReference type="ARBA" id="ARBA00023180"/>
    </source>
</evidence>
<feature type="transmembrane region" description="Helical" evidence="14">
    <location>
        <begin position="88"/>
        <end position="108"/>
    </location>
</feature>
<keyword evidence="6" id="KW-0530">Neurotransmitter biosynthesis</keyword>
<evidence type="ECO:0000256" key="5">
    <source>
        <dbReference type="ARBA" id="ARBA00022847"/>
    </source>
</evidence>
<dbReference type="RefSeq" id="WP_243647086.1">
    <property type="nucleotide sequence ID" value="NZ_SLXK01000022.1"/>
</dbReference>
<evidence type="ECO:0000256" key="12">
    <source>
        <dbReference type="ARBA" id="ARBA00023201"/>
    </source>
</evidence>
<dbReference type="GO" id="GO:0008292">
    <property type="term" value="P:acetylcholine biosynthetic process"/>
    <property type="evidence" value="ECO:0007669"/>
    <property type="project" value="TreeGrafter"/>
</dbReference>
<keyword evidence="8" id="KW-0915">Sodium</keyword>
<feature type="transmembrane region" description="Helical" evidence="14">
    <location>
        <begin position="166"/>
        <end position="186"/>
    </location>
</feature>
<evidence type="ECO:0000313" key="15">
    <source>
        <dbReference type="EMBL" id="TCP24936.1"/>
    </source>
</evidence>
<dbReference type="AlphaFoldDB" id="A0A4V2SLW2"/>
<dbReference type="InterPro" id="IPR052244">
    <property type="entry name" value="Choline_transporter"/>
</dbReference>
<dbReference type="InterPro" id="IPR038377">
    <property type="entry name" value="Na/Glc_symporter_sf"/>
</dbReference>
<dbReference type="EMBL" id="SLXK01000022">
    <property type="protein sequence ID" value="TCP24936.1"/>
    <property type="molecule type" value="Genomic_DNA"/>
</dbReference>
<comment type="similarity">
    <text evidence="2 13">Belongs to the sodium:solute symporter (SSF) (TC 2.A.21) family.</text>
</comment>
<feature type="transmembrane region" description="Helical" evidence="14">
    <location>
        <begin position="120"/>
        <end position="140"/>
    </location>
</feature>
<keyword evidence="3" id="KW-0813">Transport</keyword>
<dbReference type="Pfam" id="PF00474">
    <property type="entry name" value="SSF"/>
    <property type="match status" value="1"/>
</dbReference>
<evidence type="ECO:0000313" key="16">
    <source>
        <dbReference type="Proteomes" id="UP000295416"/>
    </source>
</evidence>
<feature type="transmembrane region" description="Helical" evidence="14">
    <location>
        <begin position="284"/>
        <end position="303"/>
    </location>
</feature>
<proteinExistence type="inferred from homology"/>
<feature type="transmembrane region" description="Helical" evidence="14">
    <location>
        <begin position="515"/>
        <end position="534"/>
    </location>
</feature>
<dbReference type="GO" id="GO:0005886">
    <property type="term" value="C:plasma membrane"/>
    <property type="evidence" value="ECO:0007669"/>
    <property type="project" value="TreeGrafter"/>
</dbReference>
<keyword evidence="12" id="KW-0739">Sodium transport</keyword>
<evidence type="ECO:0000256" key="10">
    <source>
        <dbReference type="ARBA" id="ARBA00023136"/>
    </source>
</evidence>
<reference evidence="15 16" key="1">
    <citation type="submission" date="2019-03" db="EMBL/GenBank/DDBJ databases">
        <title>Genomic Encyclopedia of Type Strains, Phase IV (KMG-IV): sequencing the most valuable type-strain genomes for metagenomic binning, comparative biology and taxonomic classification.</title>
        <authorList>
            <person name="Goeker M."/>
        </authorList>
    </citation>
    <scope>NUCLEOTIDE SEQUENCE [LARGE SCALE GENOMIC DNA]</scope>
    <source>
        <strain evidence="15 16">DSM 19377</strain>
    </source>
</reference>
<feature type="transmembrane region" description="Helical" evidence="14">
    <location>
        <begin position="198"/>
        <end position="219"/>
    </location>
</feature>
<keyword evidence="10 14" id="KW-0472">Membrane</keyword>
<sequence>MSNLNRKPTVETSTSKTTFWTPLKTSIIGFIGFTILTIIYSFLSENKIYWPGLILMLALYCLFYYLGARSVNKRKGQADDMLVAGRSMPLWISVFTMAATWLGGGYIVGTAETIYSSGLIWTQAPWCYALSLMIGGIFFARKMRKMEFTTMLDPLEARFGKRMTGLLYLPALFSELFWSAAILTSLGTTFGVILGFDFTMSIIISAAVAVAYTVVGGLWAVAQTDVLQITIMFIGLLIVLPFAFNHAGGLEASFSHYTSGMHKSMHLFPPLMGWKDPHWGNMYWHWWDNAFLLIFGGITWQIYFQRVLSARSAKVAMWLSILAGFICLIAAVPPALAAIAGAHADWGALGTSAPDNPSMILPYVFKYMTPDFIGAIALGGLAAAVMAAVAASLLSASGMTSWNVYRPLVKPKASPKQLQKIIRRSIVIIGVAASLISLNVESVYTLWNLSSDLVYSILFPQLTCALYYKWANWYGSLAGFIVALFLRLGGGEPAFNIPPFLPYPMVEHGTVLFPFHTFSMIMGFVTILVVSYFTRRISPPLPLRNPND</sequence>
<feature type="transmembrane region" description="Helical" evidence="14">
    <location>
        <begin position="315"/>
        <end position="340"/>
    </location>
</feature>
<feature type="transmembrane region" description="Helical" evidence="14">
    <location>
        <begin position="372"/>
        <end position="405"/>
    </location>
</feature>
<evidence type="ECO:0000256" key="3">
    <source>
        <dbReference type="ARBA" id="ARBA00022448"/>
    </source>
</evidence>
<dbReference type="Proteomes" id="UP000295416">
    <property type="component" value="Unassembled WGS sequence"/>
</dbReference>
<dbReference type="CDD" id="cd11474">
    <property type="entry name" value="SLC5sbd_CHT"/>
    <property type="match status" value="1"/>
</dbReference>
<protein>
    <submittedName>
        <fullName evidence="15">High affinity choline transporter 7</fullName>
    </submittedName>
</protein>
<accession>A0A4V2SLW2</accession>
<dbReference type="InterPro" id="IPR001734">
    <property type="entry name" value="Na/solute_symporter"/>
</dbReference>
<keyword evidence="5" id="KW-0769">Symport</keyword>
<feature type="transmembrane region" description="Helical" evidence="14">
    <location>
        <begin position="226"/>
        <end position="244"/>
    </location>
</feature>
<evidence type="ECO:0000256" key="13">
    <source>
        <dbReference type="RuleBase" id="RU362091"/>
    </source>
</evidence>
<dbReference type="PANTHER" id="PTHR45897:SF4">
    <property type="entry name" value="HIGH-AFFINITY CHOLINE TRANSPORTER 1"/>
    <property type="match status" value="1"/>
</dbReference>
<name>A0A4V2SLW2_9BACL</name>
<dbReference type="PANTHER" id="PTHR45897">
    <property type="entry name" value="HIGH-AFFINITY CHOLINE TRANSPORTER 1"/>
    <property type="match status" value="1"/>
</dbReference>
<evidence type="ECO:0000256" key="9">
    <source>
        <dbReference type="ARBA" id="ARBA00023065"/>
    </source>
</evidence>
<evidence type="ECO:0000256" key="1">
    <source>
        <dbReference type="ARBA" id="ARBA00004141"/>
    </source>
</evidence>
<comment type="caution">
    <text evidence="15">The sequence shown here is derived from an EMBL/GenBank/DDBJ whole genome shotgun (WGS) entry which is preliminary data.</text>
</comment>
<evidence type="ECO:0000256" key="7">
    <source>
        <dbReference type="ARBA" id="ARBA00022989"/>
    </source>
</evidence>
<gene>
    <name evidence="15" type="ORF">EV207_12239</name>
</gene>
<keyword evidence="7 14" id="KW-1133">Transmembrane helix</keyword>
<keyword evidence="4 14" id="KW-0812">Transmembrane</keyword>
<evidence type="ECO:0000256" key="4">
    <source>
        <dbReference type="ARBA" id="ARBA00022692"/>
    </source>
</evidence>
<keyword evidence="9" id="KW-0406">Ion transport</keyword>
<organism evidence="15 16">
    <name type="scientific">Scopulibacillus darangshiensis</name>
    <dbReference type="NCBI Taxonomy" id="442528"/>
    <lineage>
        <taxon>Bacteria</taxon>
        <taxon>Bacillati</taxon>
        <taxon>Bacillota</taxon>
        <taxon>Bacilli</taxon>
        <taxon>Bacillales</taxon>
        <taxon>Sporolactobacillaceae</taxon>
        <taxon>Scopulibacillus</taxon>
    </lineage>
</organism>
<evidence type="ECO:0000256" key="6">
    <source>
        <dbReference type="ARBA" id="ARBA00022979"/>
    </source>
</evidence>
<feature type="transmembrane region" description="Helical" evidence="14">
    <location>
        <begin position="21"/>
        <end position="42"/>
    </location>
</feature>
<feature type="transmembrane region" description="Helical" evidence="14">
    <location>
        <begin position="48"/>
        <end position="67"/>
    </location>
</feature>
<evidence type="ECO:0000256" key="14">
    <source>
        <dbReference type="SAM" id="Phobius"/>
    </source>
</evidence>
<evidence type="ECO:0000256" key="8">
    <source>
        <dbReference type="ARBA" id="ARBA00023053"/>
    </source>
</evidence>
<evidence type="ECO:0000256" key="2">
    <source>
        <dbReference type="ARBA" id="ARBA00006434"/>
    </source>
</evidence>
<keyword evidence="16" id="KW-1185">Reference proteome</keyword>
<dbReference type="PROSITE" id="PS50283">
    <property type="entry name" value="NA_SOLUT_SYMP_3"/>
    <property type="match status" value="1"/>
</dbReference>
<dbReference type="Gene3D" id="1.20.1730.10">
    <property type="entry name" value="Sodium/glucose cotransporter"/>
    <property type="match status" value="1"/>
</dbReference>